<keyword evidence="1" id="KW-0812">Transmembrane</keyword>
<evidence type="ECO:0000313" key="4">
    <source>
        <dbReference type="Proteomes" id="UP000009102"/>
    </source>
</evidence>
<dbReference type="EMBL" id="CP001801">
    <property type="protein sequence ID" value="ACX95137.1"/>
    <property type="molecule type" value="Genomic_DNA"/>
</dbReference>
<sequence>MPFFNEHWGMGAGFGGFGLIFMLLGVVVMALVVFAILRLLTGSNRPGPTDREDRRALSILEKRFANGEIDEAEYNERRRILEGRDRS</sequence>
<dbReference type="RefSeq" id="WP_012823173.1">
    <property type="nucleotide sequence ID" value="NC_013422.1"/>
</dbReference>
<gene>
    <name evidence="3" type="ordered locus">Hneap_0274</name>
</gene>
<name>D0KXC3_HALNC</name>
<feature type="transmembrane region" description="Helical" evidence="1">
    <location>
        <begin position="12"/>
        <end position="37"/>
    </location>
</feature>
<dbReference type="HOGENOM" id="CLU_159099_2_1_6"/>
<proteinExistence type="predicted"/>
<keyword evidence="1" id="KW-0472">Membrane</keyword>
<reference evidence="3 4" key="1">
    <citation type="submission" date="2009-10" db="EMBL/GenBank/DDBJ databases">
        <title>Complete sequence of Halothiobacillus neapolitanus c2.</title>
        <authorList>
            <consortium name="US DOE Joint Genome Institute"/>
            <person name="Lucas S."/>
            <person name="Copeland A."/>
            <person name="Lapidus A."/>
            <person name="Glavina del Rio T."/>
            <person name="Tice H."/>
            <person name="Bruce D."/>
            <person name="Goodwin L."/>
            <person name="Pitluck S."/>
            <person name="Davenport K."/>
            <person name="Brettin T."/>
            <person name="Detter J.C."/>
            <person name="Han C."/>
            <person name="Tapia R."/>
            <person name="Larimer F."/>
            <person name="Land M."/>
            <person name="Hauser L."/>
            <person name="Kyrpides N."/>
            <person name="Mikhailova N."/>
            <person name="Kerfeld C."/>
            <person name="Cannon G."/>
            <person name="Heinhort S."/>
        </authorList>
    </citation>
    <scope>NUCLEOTIDE SEQUENCE [LARGE SCALE GENOMIC DNA]</scope>
    <source>
        <strain evidence="4">ATCC 23641 / c2</strain>
    </source>
</reference>
<dbReference type="KEGG" id="hna:Hneap_0274"/>
<accession>D0KXC3</accession>
<evidence type="ECO:0000259" key="2">
    <source>
        <dbReference type="Pfam" id="PF09851"/>
    </source>
</evidence>
<dbReference type="eggNOG" id="COG3462">
    <property type="taxonomic scope" value="Bacteria"/>
</dbReference>
<dbReference type="InterPro" id="IPR018649">
    <property type="entry name" value="SHOCT"/>
</dbReference>
<organism evidence="3 4">
    <name type="scientific">Halothiobacillus neapolitanus (strain ATCC 23641 / DSM 15147 / CIP 104769 / NCIMB 8539 / c2)</name>
    <name type="common">Thiobacillus neapolitanus</name>
    <dbReference type="NCBI Taxonomy" id="555778"/>
    <lineage>
        <taxon>Bacteria</taxon>
        <taxon>Pseudomonadati</taxon>
        <taxon>Pseudomonadota</taxon>
        <taxon>Gammaproteobacteria</taxon>
        <taxon>Chromatiales</taxon>
        <taxon>Halothiobacillaceae</taxon>
        <taxon>Halothiobacillus</taxon>
    </lineage>
</organism>
<dbReference type="OrthoDB" id="1123500at2"/>
<evidence type="ECO:0000313" key="3">
    <source>
        <dbReference type="EMBL" id="ACX95137.1"/>
    </source>
</evidence>
<feature type="domain" description="SHOCT" evidence="2">
    <location>
        <begin position="56"/>
        <end position="81"/>
    </location>
</feature>
<protein>
    <recommendedName>
        <fullName evidence="2">SHOCT domain-containing protein</fullName>
    </recommendedName>
</protein>
<keyword evidence="4" id="KW-1185">Reference proteome</keyword>
<dbReference type="Proteomes" id="UP000009102">
    <property type="component" value="Chromosome"/>
</dbReference>
<dbReference type="AlphaFoldDB" id="D0KXC3"/>
<evidence type="ECO:0000256" key="1">
    <source>
        <dbReference type="SAM" id="Phobius"/>
    </source>
</evidence>
<dbReference type="STRING" id="555778.Hneap_0274"/>
<dbReference type="Pfam" id="PF09851">
    <property type="entry name" value="SHOCT"/>
    <property type="match status" value="1"/>
</dbReference>
<keyword evidence="1" id="KW-1133">Transmembrane helix</keyword>